<comment type="caution">
    <text evidence="1">The sequence shown here is derived from an EMBL/GenBank/DDBJ whole genome shotgun (WGS) entry which is preliminary data.</text>
</comment>
<proteinExistence type="predicted"/>
<dbReference type="EMBL" id="JAGKQM010000019">
    <property type="protein sequence ID" value="KAH0857545.1"/>
    <property type="molecule type" value="Genomic_DNA"/>
</dbReference>
<accession>A0ABQ7XNL3</accession>
<dbReference type="PANTHER" id="PTHR33116:SF80">
    <property type="entry name" value="REVERSE TRANSCRIPTASE ZINC-BINDING DOMAIN-CONTAINING PROTEIN"/>
    <property type="match status" value="1"/>
</dbReference>
<gene>
    <name evidence="1" type="ORF">HID58_085806</name>
</gene>
<evidence type="ECO:0000313" key="1">
    <source>
        <dbReference type="EMBL" id="KAH0857545.1"/>
    </source>
</evidence>
<reference evidence="1 2" key="1">
    <citation type="submission" date="2021-05" db="EMBL/GenBank/DDBJ databases">
        <title>Genome Assembly of Synthetic Allotetraploid Brassica napus Reveals Homoeologous Exchanges between Subgenomes.</title>
        <authorList>
            <person name="Davis J.T."/>
        </authorList>
    </citation>
    <scope>NUCLEOTIDE SEQUENCE [LARGE SCALE GENOMIC DNA]</scope>
    <source>
        <strain evidence="2">cv. Da-Ae</strain>
        <tissue evidence="1">Seedling</tissue>
    </source>
</reference>
<organism evidence="1 2">
    <name type="scientific">Brassica napus</name>
    <name type="common">Rape</name>
    <dbReference type="NCBI Taxonomy" id="3708"/>
    <lineage>
        <taxon>Eukaryota</taxon>
        <taxon>Viridiplantae</taxon>
        <taxon>Streptophyta</taxon>
        <taxon>Embryophyta</taxon>
        <taxon>Tracheophyta</taxon>
        <taxon>Spermatophyta</taxon>
        <taxon>Magnoliopsida</taxon>
        <taxon>eudicotyledons</taxon>
        <taxon>Gunneridae</taxon>
        <taxon>Pentapetalae</taxon>
        <taxon>rosids</taxon>
        <taxon>malvids</taxon>
        <taxon>Brassicales</taxon>
        <taxon>Brassicaceae</taxon>
        <taxon>Brassiceae</taxon>
        <taxon>Brassica</taxon>
    </lineage>
</organism>
<sequence length="89" mass="9917">MSSVLGPSTYCLPQLFSPTRLPEEELQTIQASTGMQMGTFPVRYLGVPLNSRKMNLANCKPLLQQIKARFSSWSVKSLSFAGRLLLIKL</sequence>
<evidence type="ECO:0000313" key="2">
    <source>
        <dbReference type="Proteomes" id="UP000824890"/>
    </source>
</evidence>
<name>A0ABQ7XNL3_BRANA</name>
<protein>
    <submittedName>
        <fullName evidence="1">Uncharacterized protein</fullName>
    </submittedName>
</protein>
<dbReference type="Proteomes" id="UP000824890">
    <property type="component" value="Unassembled WGS sequence"/>
</dbReference>
<dbReference type="PANTHER" id="PTHR33116">
    <property type="entry name" value="REVERSE TRANSCRIPTASE ZINC-BINDING DOMAIN-CONTAINING PROTEIN-RELATED-RELATED"/>
    <property type="match status" value="1"/>
</dbReference>
<feature type="non-terminal residue" evidence="1">
    <location>
        <position position="89"/>
    </location>
</feature>
<keyword evidence="2" id="KW-1185">Reference proteome</keyword>